<reference evidence="2" key="1">
    <citation type="journal article" date="2022" name="Plant J.">
        <title>Strategies of tolerance reflected in two North American maple genomes.</title>
        <authorList>
            <person name="McEvoy S.L."/>
            <person name="Sezen U.U."/>
            <person name="Trouern-Trend A."/>
            <person name="McMahon S.M."/>
            <person name="Schaberg P.G."/>
            <person name="Yang J."/>
            <person name="Wegrzyn J.L."/>
            <person name="Swenson N.G."/>
        </authorList>
    </citation>
    <scope>NUCLEOTIDE SEQUENCE</scope>
    <source>
        <strain evidence="2">NS2018</strain>
    </source>
</reference>
<dbReference type="Gene3D" id="2.40.70.10">
    <property type="entry name" value="Acid Proteases"/>
    <property type="match status" value="1"/>
</dbReference>
<gene>
    <name evidence="2" type="ORF">LWI29_000957</name>
</gene>
<evidence type="ECO:0000313" key="3">
    <source>
        <dbReference type="Proteomes" id="UP001168877"/>
    </source>
</evidence>
<keyword evidence="3" id="KW-1185">Reference proteome</keyword>
<accession>A0AA39RA73</accession>
<feature type="compositionally biased region" description="Basic and acidic residues" evidence="1">
    <location>
        <begin position="139"/>
        <end position="148"/>
    </location>
</feature>
<dbReference type="InterPro" id="IPR021109">
    <property type="entry name" value="Peptidase_aspartic_dom_sf"/>
</dbReference>
<dbReference type="EMBL" id="JAUESC010000388">
    <property type="protein sequence ID" value="KAK0570428.1"/>
    <property type="molecule type" value="Genomic_DNA"/>
</dbReference>
<dbReference type="Proteomes" id="UP001168877">
    <property type="component" value="Unassembled WGS sequence"/>
</dbReference>
<proteinExistence type="predicted"/>
<name>A0AA39RA73_ACESA</name>
<dbReference type="AlphaFoldDB" id="A0AA39RA73"/>
<protein>
    <submittedName>
        <fullName evidence="2">Uncharacterized protein</fullName>
    </submittedName>
</protein>
<evidence type="ECO:0000256" key="1">
    <source>
        <dbReference type="SAM" id="MobiDB-lite"/>
    </source>
</evidence>
<comment type="caution">
    <text evidence="2">The sequence shown here is derived from an EMBL/GenBank/DDBJ whole genome shotgun (WGS) entry which is preliminary data.</text>
</comment>
<reference evidence="2" key="2">
    <citation type="submission" date="2023-06" db="EMBL/GenBank/DDBJ databases">
        <authorList>
            <person name="Swenson N.G."/>
            <person name="Wegrzyn J.L."/>
            <person name="Mcevoy S.L."/>
        </authorList>
    </citation>
    <scope>NUCLEOTIDE SEQUENCE</scope>
    <source>
        <strain evidence="2">NS2018</strain>
        <tissue evidence="2">Leaf</tissue>
    </source>
</reference>
<organism evidence="2 3">
    <name type="scientific">Acer saccharum</name>
    <name type="common">Sugar maple</name>
    <dbReference type="NCBI Taxonomy" id="4024"/>
    <lineage>
        <taxon>Eukaryota</taxon>
        <taxon>Viridiplantae</taxon>
        <taxon>Streptophyta</taxon>
        <taxon>Embryophyta</taxon>
        <taxon>Tracheophyta</taxon>
        <taxon>Spermatophyta</taxon>
        <taxon>Magnoliopsida</taxon>
        <taxon>eudicotyledons</taxon>
        <taxon>Gunneridae</taxon>
        <taxon>Pentapetalae</taxon>
        <taxon>rosids</taxon>
        <taxon>malvids</taxon>
        <taxon>Sapindales</taxon>
        <taxon>Sapindaceae</taxon>
        <taxon>Hippocastanoideae</taxon>
        <taxon>Acereae</taxon>
        <taxon>Acer</taxon>
    </lineage>
</organism>
<evidence type="ECO:0000313" key="2">
    <source>
        <dbReference type="EMBL" id="KAK0570428.1"/>
    </source>
</evidence>
<feature type="region of interest" description="Disordered" evidence="1">
    <location>
        <begin position="117"/>
        <end position="164"/>
    </location>
</feature>
<sequence length="164" mass="16768">MMFEETFQATVDDPRSFVIPISVGGSELLKGMLDLGVSINMMPLALYEKLGLLTTGIDGGGGGGEAVTAGLLGAAMGACFWIGTRETLALAAHSNISPKVGHAGILAGREVGECDGNPARASGGVDASGWDLDATPALGRERTGELARKGSRNPNPEEEGDRIG</sequence>